<keyword evidence="2 4" id="KW-0863">Zinc-finger</keyword>
<dbReference type="InterPro" id="IPR018289">
    <property type="entry name" value="MULE_transposase_dom"/>
</dbReference>
<organism evidence="7">
    <name type="scientific">Ananas comosus</name>
    <name type="common">Pineapple</name>
    <name type="synonym">Ananas ananas</name>
    <dbReference type="NCBI Taxonomy" id="4615"/>
    <lineage>
        <taxon>Eukaryota</taxon>
        <taxon>Viridiplantae</taxon>
        <taxon>Streptophyta</taxon>
        <taxon>Embryophyta</taxon>
        <taxon>Tracheophyta</taxon>
        <taxon>Spermatophyta</taxon>
        <taxon>Magnoliopsida</taxon>
        <taxon>Liliopsida</taxon>
        <taxon>Poales</taxon>
        <taxon>Bromeliaceae</taxon>
        <taxon>Bromelioideae</taxon>
        <taxon>Ananas</taxon>
    </lineage>
</organism>
<dbReference type="InterPro" id="IPR004332">
    <property type="entry name" value="Transposase_MuDR"/>
</dbReference>
<sequence length="712" mass="81009">MAKRSILAICQAGGEFITNSDGSMSYSGGEAHAIDIERDMPLDDLKSEISSMFNCNVDNLSIKYFLPNNKRTLITVSNDKDLRRMVDFHAGSDTTDIFIMKKVENRIIRSVVADSDATTATVATLRDAKRQRLSADWYNAITGVGQIFENQKAFREALHKYAIANSFTYRYVKNDASRITAECSSEDCPWRIHASRSPVRKQFMIKKMVDRHTCGKEHVAKDGHRLASQRWVASVIKERLRDSPNYSPRDIANDLQREYGLNLNYSQAWRGKFIARKELHNSVEEACNQLPWFCDRIIETNPGSVATVVTSEDSKCRLFVAFHASLTGFEHGCRPLIFLDGISLKAVKQWKLLTATAVDGEGNIFPVALSVVDAETRENWHWFLMQLRTSLTMPRPITFISNRESGLWEETPQVFEGSHHGCCVNSLIEDFKAQFDELWPEQKKGTLVDLLKQCIYTCKVDEFDECLENIKTESKELAEWLLDTKPECWSDAFFKGIRYGQYSLNAAETFNSWITARYELSVVQMVDMIRCRLMEMMYSRRESSNTWGDMLTPSANQKVKDLLIKARTMNVSCTTVDVFEVRDDDDSVSVVNTGTWECTCRKWHVTGLPCMHALAVIERMNGCVYDYCAKYFTTECYRLTYSSSINPIPDVGRLESSELITNSPVACPLRARRMVGRPKVKPADPRITVKRAIRCSQCKAFGHNKATCKAAS</sequence>
<name>A0A6P5GUY6_ANACO</name>
<gene>
    <name evidence="7 8" type="primary">LOC109724833</name>
</gene>
<evidence type="ECO:0000256" key="2">
    <source>
        <dbReference type="ARBA" id="ARBA00022771"/>
    </source>
</evidence>
<dbReference type="Gene3D" id="3.10.20.90">
    <property type="entry name" value="Phosphatidylinositol 3-kinase Catalytic Subunit, Chain A, domain 1"/>
    <property type="match status" value="1"/>
</dbReference>
<dbReference type="SMART" id="SM00666">
    <property type="entry name" value="PB1"/>
    <property type="match status" value="1"/>
</dbReference>
<dbReference type="CDD" id="cd06410">
    <property type="entry name" value="PB1_UP2"/>
    <property type="match status" value="1"/>
</dbReference>
<dbReference type="Proteomes" id="UP000515123">
    <property type="component" value="Linkage group 19"/>
</dbReference>
<evidence type="ECO:0000313" key="8">
    <source>
        <dbReference type="RefSeq" id="XP_020109356.1"/>
    </source>
</evidence>
<keyword evidence="3" id="KW-0862">Zinc</keyword>
<dbReference type="PROSITE" id="PS50966">
    <property type="entry name" value="ZF_SWIM"/>
    <property type="match status" value="1"/>
</dbReference>
<dbReference type="SMART" id="SM00575">
    <property type="entry name" value="ZnF_PMZ"/>
    <property type="match status" value="1"/>
</dbReference>
<keyword evidence="6" id="KW-1185">Reference proteome</keyword>
<dbReference type="AlphaFoldDB" id="A0A6P5GUY6"/>
<keyword evidence="1" id="KW-0479">Metal-binding</keyword>
<evidence type="ECO:0000259" key="5">
    <source>
        <dbReference type="PROSITE" id="PS50966"/>
    </source>
</evidence>
<dbReference type="OrthoDB" id="1346436at2759"/>
<reference evidence="7 8" key="2">
    <citation type="submission" date="2025-04" db="UniProtKB">
        <authorList>
            <consortium name="RefSeq"/>
        </authorList>
    </citation>
    <scope>IDENTIFICATION</scope>
    <source>
        <tissue evidence="7 8">Leaf</tissue>
    </source>
</reference>
<dbReference type="GO" id="GO:0008270">
    <property type="term" value="F:zinc ion binding"/>
    <property type="evidence" value="ECO:0007669"/>
    <property type="project" value="UniProtKB-KW"/>
</dbReference>
<evidence type="ECO:0000313" key="7">
    <source>
        <dbReference type="RefSeq" id="XP_020109355.1"/>
    </source>
</evidence>
<dbReference type="InterPro" id="IPR000270">
    <property type="entry name" value="PB1_dom"/>
</dbReference>
<dbReference type="InterPro" id="IPR007527">
    <property type="entry name" value="Znf_SWIM"/>
</dbReference>
<dbReference type="RefSeq" id="XP_020109355.1">
    <property type="nucleotide sequence ID" value="XM_020253766.1"/>
</dbReference>
<dbReference type="Pfam" id="PF03108">
    <property type="entry name" value="DBD_Tnp_Mut"/>
    <property type="match status" value="1"/>
</dbReference>
<evidence type="ECO:0000256" key="3">
    <source>
        <dbReference type="ARBA" id="ARBA00022833"/>
    </source>
</evidence>
<dbReference type="Pfam" id="PF04434">
    <property type="entry name" value="SWIM"/>
    <property type="match status" value="1"/>
</dbReference>
<dbReference type="GeneID" id="109724833"/>
<evidence type="ECO:0000256" key="4">
    <source>
        <dbReference type="PROSITE-ProRule" id="PRU00325"/>
    </source>
</evidence>
<dbReference type="PANTHER" id="PTHR31973:SF194">
    <property type="entry name" value="OS06G0632700 PROTEIN"/>
    <property type="match status" value="1"/>
</dbReference>
<evidence type="ECO:0000313" key="6">
    <source>
        <dbReference type="Proteomes" id="UP000515123"/>
    </source>
</evidence>
<proteinExistence type="predicted"/>
<feature type="domain" description="SWIM-type" evidence="5">
    <location>
        <begin position="579"/>
        <end position="621"/>
    </location>
</feature>
<dbReference type="PANTHER" id="PTHR31973">
    <property type="entry name" value="POLYPROTEIN, PUTATIVE-RELATED"/>
    <property type="match status" value="1"/>
</dbReference>
<reference evidence="6" key="1">
    <citation type="journal article" date="2015" name="Nat. Genet.">
        <title>The pineapple genome and the evolution of CAM photosynthesis.</title>
        <authorList>
            <person name="Ming R."/>
            <person name="VanBuren R."/>
            <person name="Wai C.M."/>
            <person name="Tang H."/>
            <person name="Schatz M.C."/>
            <person name="Bowers J.E."/>
            <person name="Lyons E."/>
            <person name="Wang M.L."/>
            <person name="Chen J."/>
            <person name="Biggers E."/>
            <person name="Zhang J."/>
            <person name="Huang L."/>
            <person name="Zhang L."/>
            <person name="Miao W."/>
            <person name="Zhang J."/>
            <person name="Ye Z."/>
            <person name="Miao C."/>
            <person name="Lin Z."/>
            <person name="Wang H."/>
            <person name="Zhou H."/>
            <person name="Yim W.C."/>
            <person name="Priest H.D."/>
            <person name="Zheng C."/>
            <person name="Woodhouse M."/>
            <person name="Edger P.P."/>
            <person name="Guyot R."/>
            <person name="Guo H.B."/>
            <person name="Guo H."/>
            <person name="Zheng G."/>
            <person name="Singh R."/>
            <person name="Sharma A."/>
            <person name="Min X."/>
            <person name="Zheng Y."/>
            <person name="Lee H."/>
            <person name="Gurtowski J."/>
            <person name="Sedlazeck F.J."/>
            <person name="Harkess A."/>
            <person name="McKain M.R."/>
            <person name="Liao Z."/>
            <person name="Fang J."/>
            <person name="Liu J."/>
            <person name="Zhang X."/>
            <person name="Zhang Q."/>
            <person name="Hu W."/>
            <person name="Qin Y."/>
            <person name="Wang K."/>
            <person name="Chen L.Y."/>
            <person name="Shirley N."/>
            <person name="Lin Y.R."/>
            <person name="Liu L.Y."/>
            <person name="Hernandez A.G."/>
            <person name="Wright C.L."/>
            <person name="Bulone V."/>
            <person name="Tuskan G.A."/>
            <person name="Heath K."/>
            <person name="Zee F."/>
            <person name="Moore P.H."/>
            <person name="Sunkar R."/>
            <person name="Leebens-Mack J.H."/>
            <person name="Mockler T."/>
            <person name="Bennetzen J.L."/>
            <person name="Freeling M."/>
            <person name="Sankoff D."/>
            <person name="Paterson A.H."/>
            <person name="Zhu X."/>
            <person name="Yang X."/>
            <person name="Smith J.A."/>
            <person name="Cushman J.C."/>
            <person name="Paull R.E."/>
            <person name="Yu Q."/>
        </authorList>
    </citation>
    <scope>NUCLEOTIDE SEQUENCE [LARGE SCALE GENOMIC DNA]</scope>
    <source>
        <strain evidence="6">cv. F153</strain>
    </source>
</reference>
<dbReference type="RefSeq" id="XP_020109356.1">
    <property type="nucleotide sequence ID" value="XM_020253767.1"/>
</dbReference>
<dbReference type="Pfam" id="PF00564">
    <property type="entry name" value="PB1"/>
    <property type="match status" value="1"/>
</dbReference>
<accession>A0A6P5GUY6</accession>
<dbReference type="Pfam" id="PF10551">
    <property type="entry name" value="MULE"/>
    <property type="match status" value="1"/>
</dbReference>
<evidence type="ECO:0000256" key="1">
    <source>
        <dbReference type="ARBA" id="ARBA00022723"/>
    </source>
</evidence>
<dbReference type="SUPFAM" id="SSF54277">
    <property type="entry name" value="CAD &amp; PB1 domains"/>
    <property type="match status" value="1"/>
</dbReference>
<dbReference type="InterPro" id="IPR006564">
    <property type="entry name" value="Znf_PMZ"/>
</dbReference>
<protein>
    <submittedName>
        <fullName evidence="7 8">Uncharacterized protein LOC109724833</fullName>
    </submittedName>
</protein>